<evidence type="ECO:0000313" key="1">
    <source>
        <dbReference type="EMBL" id="GHF46976.1"/>
    </source>
</evidence>
<dbReference type="EMBL" id="BNAJ01000005">
    <property type="protein sequence ID" value="GHF46976.1"/>
    <property type="molecule type" value="Genomic_DNA"/>
</dbReference>
<reference evidence="2" key="1">
    <citation type="journal article" date="2019" name="Int. J. Syst. Evol. Microbiol.">
        <title>The Global Catalogue of Microorganisms (GCM) 10K type strain sequencing project: providing services to taxonomists for standard genome sequencing and annotation.</title>
        <authorList>
            <consortium name="The Broad Institute Genomics Platform"/>
            <consortium name="The Broad Institute Genome Sequencing Center for Infectious Disease"/>
            <person name="Wu L."/>
            <person name="Ma J."/>
        </authorList>
    </citation>
    <scope>NUCLEOTIDE SEQUENCE [LARGE SCALE GENOMIC DNA]</scope>
    <source>
        <strain evidence="2">CGMCC 1.18437</strain>
    </source>
</reference>
<accession>A0ABQ3JRA6</accession>
<gene>
    <name evidence="1" type="ORF">GCM10017781_24320</name>
</gene>
<protein>
    <submittedName>
        <fullName evidence="1">Uncharacterized protein</fullName>
    </submittedName>
</protein>
<comment type="caution">
    <text evidence="1">The sequence shown here is derived from an EMBL/GenBank/DDBJ whole genome shotgun (WGS) entry which is preliminary data.</text>
</comment>
<evidence type="ECO:0000313" key="2">
    <source>
        <dbReference type="Proteomes" id="UP000619376"/>
    </source>
</evidence>
<keyword evidence="2" id="KW-1185">Reference proteome</keyword>
<sequence>MQAAVLSVWAGDEAVEGHGEVEEHAAHRRVPVGCGHMGPPGWMMGWDWNVFDMFSLKQNSTELQLPAQSSGLN</sequence>
<dbReference type="Proteomes" id="UP000619376">
    <property type="component" value="Unassembled WGS sequence"/>
</dbReference>
<name>A0ABQ3JRA6_9DEIO</name>
<proteinExistence type="predicted"/>
<organism evidence="1 2">
    <name type="scientific">Deinococcus metalli</name>
    <dbReference type="NCBI Taxonomy" id="1141878"/>
    <lineage>
        <taxon>Bacteria</taxon>
        <taxon>Thermotogati</taxon>
        <taxon>Deinococcota</taxon>
        <taxon>Deinococci</taxon>
        <taxon>Deinococcales</taxon>
        <taxon>Deinococcaceae</taxon>
        <taxon>Deinococcus</taxon>
    </lineage>
</organism>